<sequence>MGNFRKFKFFKFGIKEKSVESGVLNTLIVIDEFKIYFIKFLTTVAQFTHQTSHVINPYSRLSGGKMQAYLMFHSRILYNIWCKQIYIYDELEKRRKKTSLITYSRHSRHSYMRQFNYHPSILMQHLHFGDTRPLSVKKAENLKLCCDAIQDDAKRAEARYSFNPLTEEGLPQVPFSTEEIPEKSPENILNARQHQPGLNLDEITVYKSISKFSLVTAQLFQTHLPVNLYLIWAGEVVFSHLGLCKADKFTTSHHKLLCPNRGQDPQMRQKKLAIRSKLKLAATLINFTYVWLEMNKRFFIAMARICFVLYTSNHIIN</sequence>
<dbReference type="AlphaFoldDB" id="T1JM36"/>
<reference evidence="1" key="2">
    <citation type="submission" date="2015-02" db="UniProtKB">
        <authorList>
            <consortium name="EnsemblMetazoa"/>
        </authorList>
    </citation>
    <scope>IDENTIFICATION</scope>
</reference>
<keyword evidence="2" id="KW-1185">Reference proteome</keyword>
<accession>T1JM36</accession>
<proteinExistence type="predicted"/>
<name>T1JM36_STRMM</name>
<dbReference type="EnsemblMetazoa" id="SMAR014916-RA">
    <property type="protein sequence ID" value="SMAR014916-PA"/>
    <property type="gene ID" value="SMAR014916"/>
</dbReference>
<protein>
    <submittedName>
        <fullName evidence="1">Uncharacterized protein</fullName>
    </submittedName>
</protein>
<dbReference type="Proteomes" id="UP000014500">
    <property type="component" value="Unassembled WGS sequence"/>
</dbReference>
<evidence type="ECO:0000313" key="2">
    <source>
        <dbReference type="Proteomes" id="UP000014500"/>
    </source>
</evidence>
<dbReference type="EMBL" id="JH432010">
    <property type="status" value="NOT_ANNOTATED_CDS"/>
    <property type="molecule type" value="Genomic_DNA"/>
</dbReference>
<organism evidence="1 2">
    <name type="scientific">Strigamia maritima</name>
    <name type="common">European centipede</name>
    <name type="synonym">Geophilus maritimus</name>
    <dbReference type="NCBI Taxonomy" id="126957"/>
    <lineage>
        <taxon>Eukaryota</taxon>
        <taxon>Metazoa</taxon>
        <taxon>Ecdysozoa</taxon>
        <taxon>Arthropoda</taxon>
        <taxon>Myriapoda</taxon>
        <taxon>Chilopoda</taxon>
        <taxon>Pleurostigmophora</taxon>
        <taxon>Geophilomorpha</taxon>
        <taxon>Linotaeniidae</taxon>
        <taxon>Strigamia</taxon>
    </lineage>
</organism>
<dbReference type="HOGENOM" id="CLU_878044_0_0_1"/>
<reference evidence="2" key="1">
    <citation type="submission" date="2011-05" db="EMBL/GenBank/DDBJ databases">
        <authorList>
            <person name="Richards S.R."/>
            <person name="Qu J."/>
            <person name="Jiang H."/>
            <person name="Jhangiani S.N."/>
            <person name="Agravi P."/>
            <person name="Goodspeed R."/>
            <person name="Gross S."/>
            <person name="Mandapat C."/>
            <person name="Jackson L."/>
            <person name="Mathew T."/>
            <person name="Pu L."/>
            <person name="Thornton R."/>
            <person name="Saada N."/>
            <person name="Wilczek-Boney K.B."/>
            <person name="Lee S."/>
            <person name="Kovar C."/>
            <person name="Wu Y."/>
            <person name="Scherer S.E."/>
            <person name="Worley K.C."/>
            <person name="Muzny D.M."/>
            <person name="Gibbs R."/>
        </authorList>
    </citation>
    <scope>NUCLEOTIDE SEQUENCE</scope>
    <source>
        <strain evidence="2">Brora</strain>
    </source>
</reference>
<evidence type="ECO:0000313" key="1">
    <source>
        <dbReference type="EnsemblMetazoa" id="SMAR014916-PA"/>
    </source>
</evidence>